<dbReference type="InterPro" id="IPR036890">
    <property type="entry name" value="HATPase_C_sf"/>
</dbReference>
<sequence length="143" mass="15490">MTEPTARRSRRGPATALTVDALHEDLDALWGEAAFVPETDRMAFTLAVVEAAGNVVVHAVPAAEDPIELSVDLVADPHRLEARIYEIGAAPAQVDLTGAMAQEHRESGRGLALIQALVSRVVFERHGDTNVWKLCRLCGRDEV</sequence>
<keyword evidence="3" id="KW-1185">Reference proteome</keyword>
<feature type="domain" description="Histidine kinase/HSP90-like ATPase" evidence="1">
    <location>
        <begin position="26"/>
        <end position="130"/>
    </location>
</feature>
<organism evidence="2 3">
    <name type="scientific">Kocuria rosea subsp. polaris</name>
    <dbReference type="NCBI Taxonomy" id="136273"/>
    <lineage>
        <taxon>Bacteria</taxon>
        <taxon>Bacillati</taxon>
        <taxon>Actinomycetota</taxon>
        <taxon>Actinomycetes</taxon>
        <taxon>Micrococcales</taxon>
        <taxon>Micrococcaceae</taxon>
        <taxon>Kocuria</taxon>
    </lineage>
</organism>
<proteinExistence type="predicted"/>
<accession>A0A0A6VV68</accession>
<dbReference type="OrthoDB" id="159434at2"/>
<name>A0A0A6VV68_KOCRO</name>
<reference evidence="2 3" key="1">
    <citation type="journal article" date="2003" name="Int. J. Syst. Evol. Microbiol.">
        <title>Kocuria polaris sp. nov., an orange-pigmented psychrophilic bacterium isolated from an Antarctic cyanobacterial mat sample.</title>
        <authorList>
            <person name="Reddy G.S."/>
            <person name="Prakash J.S."/>
            <person name="Prabahar V."/>
            <person name="Matsumoto G.I."/>
            <person name="Stackebrandt E."/>
            <person name="Shivaji S."/>
        </authorList>
    </citation>
    <scope>NUCLEOTIDE SEQUENCE [LARGE SCALE GENOMIC DNA]</scope>
    <source>
        <strain evidence="2 3">CMS 76or</strain>
    </source>
</reference>
<dbReference type="Proteomes" id="UP000030466">
    <property type="component" value="Unassembled WGS sequence"/>
</dbReference>
<dbReference type="InterPro" id="IPR003594">
    <property type="entry name" value="HATPase_dom"/>
</dbReference>
<dbReference type="Gene3D" id="3.30.565.10">
    <property type="entry name" value="Histidine kinase-like ATPase, C-terminal domain"/>
    <property type="match status" value="1"/>
</dbReference>
<evidence type="ECO:0000259" key="1">
    <source>
        <dbReference type="Pfam" id="PF13581"/>
    </source>
</evidence>
<dbReference type="CDD" id="cd16936">
    <property type="entry name" value="HATPase_RsbW-like"/>
    <property type="match status" value="1"/>
</dbReference>
<dbReference type="Pfam" id="PF13581">
    <property type="entry name" value="HATPase_c_2"/>
    <property type="match status" value="1"/>
</dbReference>
<protein>
    <recommendedName>
        <fullName evidence="1">Histidine kinase/HSP90-like ATPase domain-containing protein</fullName>
    </recommendedName>
</protein>
<evidence type="ECO:0000313" key="2">
    <source>
        <dbReference type="EMBL" id="KHD97744.1"/>
    </source>
</evidence>
<evidence type="ECO:0000313" key="3">
    <source>
        <dbReference type="Proteomes" id="UP000030466"/>
    </source>
</evidence>
<dbReference type="EMBL" id="JSUH01000006">
    <property type="protein sequence ID" value="KHD97744.1"/>
    <property type="molecule type" value="Genomic_DNA"/>
</dbReference>
<dbReference type="RefSeq" id="WP_017831981.1">
    <property type="nucleotide sequence ID" value="NZ_JSUH01000006.1"/>
</dbReference>
<dbReference type="AlphaFoldDB" id="A0A0A6VV68"/>
<gene>
    <name evidence="2" type="ORF">GY22_08650</name>
</gene>
<comment type="caution">
    <text evidence="2">The sequence shown here is derived from an EMBL/GenBank/DDBJ whole genome shotgun (WGS) entry which is preliminary data.</text>
</comment>